<dbReference type="InterPro" id="IPR027417">
    <property type="entry name" value="P-loop_NTPase"/>
</dbReference>
<dbReference type="InterPro" id="IPR003593">
    <property type="entry name" value="AAA+_ATPase"/>
</dbReference>
<name>A0A6C0DHG8_9ZZZZ</name>
<dbReference type="Pfam" id="PF00004">
    <property type="entry name" value="AAA"/>
    <property type="match status" value="1"/>
</dbReference>
<dbReference type="FunFam" id="3.40.50.300:FF:002568">
    <property type="entry name" value="Cell division protein (FtsH)"/>
    <property type="match status" value="1"/>
</dbReference>
<dbReference type="PANTHER" id="PTHR23076">
    <property type="entry name" value="METALLOPROTEASE M41 FTSH"/>
    <property type="match status" value="1"/>
</dbReference>
<organism evidence="10">
    <name type="scientific">viral metagenome</name>
    <dbReference type="NCBI Taxonomy" id="1070528"/>
    <lineage>
        <taxon>unclassified sequences</taxon>
        <taxon>metagenomes</taxon>
        <taxon>organismal metagenomes</taxon>
    </lineage>
</organism>
<comment type="similarity">
    <text evidence="2">In the C-terminal section; belongs to the peptidase M41 family.</text>
</comment>
<evidence type="ECO:0000259" key="9">
    <source>
        <dbReference type="SMART" id="SM00382"/>
    </source>
</evidence>
<keyword evidence="4" id="KW-0479">Metal-binding</keyword>
<dbReference type="Gene3D" id="1.10.8.60">
    <property type="match status" value="1"/>
</dbReference>
<dbReference type="GO" id="GO:0016887">
    <property type="term" value="F:ATP hydrolysis activity"/>
    <property type="evidence" value="ECO:0007669"/>
    <property type="project" value="InterPro"/>
</dbReference>
<evidence type="ECO:0000256" key="8">
    <source>
        <dbReference type="SAM" id="MobiDB-lite"/>
    </source>
</evidence>
<feature type="compositionally biased region" description="Low complexity" evidence="8">
    <location>
        <begin position="164"/>
        <end position="178"/>
    </location>
</feature>
<dbReference type="SMART" id="SM00382">
    <property type="entry name" value="AAA"/>
    <property type="match status" value="1"/>
</dbReference>
<dbReference type="InterPro" id="IPR000642">
    <property type="entry name" value="Peptidase_M41"/>
</dbReference>
<protein>
    <recommendedName>
        <fullName evidence="9">AAA+ ATPase domain-containing protein</fullName>
    </recommendedName>
</protein>
<dbReference type="SUPFAM" id="SSF52540">
    <property type="entry name" value="P-loop containing nucleoside triphosphate hydrolases"/>
    <property type="match status" value="1"/>
</dbReference>
<proteinExistence type="inferred from homology"/>
<dbReference type="GO" id="GO:0005524">
    <property type="term" value="F:ATP binding"/>
    <property type="evidence" value="ECO:0007669"/>
    <property type="project" value="InterPro"/>
</dbReference>
<dbReference type="GO" id="GO:0006508">
    <property type="term" value="P:proteolysis"/>
    <property type="evidence" value="ECO:0007669"/>
    <property type="project" value="UniProtKB-KW"/>
</dbReference>
<dbReference type="InterPro" id="IPR003959">
    <property type="entry name" value="ATPase_AAA_core"/>
</dbReference>
<dbReference type="PANTHER" id="PTHR23076:SF97">
    <property type="entry name" value="ATP-DEPENDENT ZINC METALLOPROTEASE YME1L1"/>
    <property type="match status" value="1"/>
</dbReference>
<evidence type="ECO:0000256" key="1">
    <source>
        <dbReference type="ARBA" id="ARBA00001947"/>
    </source>
</evidence>
<dbReference type="GO" id="GO:0046872">
    <property type="term" value="F:metal ion binding"/>
    <property type="evidence" value="ECO:0007669"/>
    <property type="project" value="UniProtKB-KW"/>
</dbReference>
<dbReference type="AlphaFoldDB" id="A0A6C0DHG8"/>
<evidence type="ECO:0000256" key="7">
    <source>
        <dbReference type="ARBA" id="ARBA00023049"/>
    </source>
</evidence>
<dbReference type="InterPro" id="IPR041569">
    <property type="entry name" value="AAA_lid_3"/>
</dbReference>
<dbReference type="Pfam" id="PF17862">
    <property type="entry name" value="AAA_lid_3"/>
    <property type="match status" value="1"/>
</dbReference>
<keyword evidence="5" id="KW-0378">Hydrolase</keyword>
<dbReference type="InterPro" id="IPR037219">
    <property type="entry name" value="Peptidase_M41-like"/>
</dbReference>
<feature type="region of interest" description="Disordered" evidence="8">
    <location>
        <begin position="153"/>
        <end position="179"/>
    </location>
</feature>
<evidence type="ECO:0000256" key="6">
    <source>
        <dbReference type="ARBA" id="ARBA00022833"/>
    </source>
</evidence>
<dbReference type="SUPFAM" id="SSF140990">
    <property type="entry name" value="FtsH protease domain-like"/>
    <property type="match status" value="1"/>
</dbReference>
<dbReference type="Gene3D" id="1.20.58.760">
    <property type="entry name" value="Peptidase M41"/>
    <property type="match status" value="1"/>
</dbReference>
<dbReference type="Gene3D" id="3.40.50.300">
    <property type="entry name" value="P-loop containing nucleotide triphosphate hydrolases"/>
    <property type="match status" value="1"/>
</dbReference>
<evidence type="ECO:0000256" key="4">
    <source>
        <dbReference type="ARBA" id="ARBA00022723"/>
    </source>
</evidence>
<comment type="cofactor">
    <cofactor evidence="1">
        <name>Zn(2+)</name>
        <dbReference type="ChEBI" id="CHEBI:29105"/>
    </cofactor>
</comment>
<feature type="domain" description="AAA+ ATPase" evidence="9">
    <location>
        <begin position="227"/>
        <end position="366"/>
    </location>
</feature>
<accession>A0A6C0DHG8</accession>
<keyword evidence="3" id="KW-0645">Protease</keyword>
<dbReference type="EMBL" id="MN739614">
    <property type="protein sequence ID" value="QHT15993.1"/>
    <property type="molecule type" value="Genomic_DNA"/>
</dbReference>
<sequence length="628" mass="71396">MKKTISFLLSLVACFIHSSDSLNHLRFNKFTQRSHLESNQKYHFSQRYTEELLKRIQQKNNNSNDFPEDFQKFSDDNKTIYYENLLKKLNSKNATEQQKAILGDDFYFPDLSNSFNNTNEMPRVRIIINKQPSNFLSGLGIQFNPIDEEISDMNEANKNDDDNYYGSSSRSGNSGSSYTKTKNFEVLKKPNTNFSHVGGYENVKDELRQCVDILKNFQKYQKYNVRVPKGLILEGPPGTGKTLIAKALSGEAKCSFIPVSGSDFQEKYVGVGPTRIKELFRLARENIPCIIFIDEIDAVGRKRSSDGESSSNERDNTLNALLVELDGFKNTTGIFMVAATNRFDLLDNALTRPGRIDKKIFIGLPDKKTRESIIDIHIKGKPCDSTIEIPNLVEITDGLTGAQIENLLNEAMLNALRYNKTEFNFDDFDIIMNKMMVGWQPNEHQFTSNIIDHIAIHEMGHAVVGFFSKHHSKMSKVVINLSSPKSPGYTVFESSTSNIYVREALFEHLMILLSGRIAEEVFYNVSVTTGALNDFEEALKLAEKMVLYYGMGSNVIYPSNSEKYKELIDNDVIELINNAYNCAQMIIMTAKDLIYETSEILKKDKLLKADALESLINEKYKDLITLIK</sequence>
<dbReference type="GO" id="GO:0004222">
    <property type="term" value="F:metalloendopeptidase activity"/>
    <property type="evidence" value="ECO:0007669"/>
    <property type="project" value="InterPro"/>
</dbReference>
<keyword evidence="6" id="KW-0862">Zinc</keyword>
<evidence type="ECO:0000313" key="10">
    <source>
        <dbReference type="EMBL" id="QHT15993.1"/>
    </source>
</evidence>
<keyword evidence="7" id="KW-0482">Metalloprotease</keyword>
<dbReference type="GO" id="GO:0004176">
    <property type="term" value="F:ATP-dependent peptidase activity"/>
    <property type="evidence" value="ECO:0007669"/>
    <property type="project" value="InterPro"/>
</dbReference>
<evidence type="ECO:0000256" key="2">
    <source>
        <dbReference type="ARBA" id="ARBA00010044"/>
    </source>
</evidence>
<dbReference type="Pfam" id="PF01434">
    <property type="entry name" value="Peptidase_M41"/>
    <property type="match status" value="1"/>
</dbReference>
<reference evidence="10" key="1">
    <citation type="journal article" date="2020" name="Nature">
        <title>Giant virus diversity and host interactions through global metagenomics.</title>
        <authorList>
            <person name="Schulz F."/>
            <person name="Roux S."/>
            <person name="Paez-Espino D."/>
            <person name="Jungbluth S."/>
            <person name="Walsh D.A."/>
            <person name="Denef V.J."/>
            <person name="McMahon K.D."/>
            <person name="Konstantinidis K.T."/>
            <person name="Eloe-Fadrosh E.A."/>
            <person name="Kyrpides N.C."/>
            <person name="Woyke T."/>
        </authorList>
    </citation>
    <scope>NUCLEOTIDE SEQUENCE</scope>
    <source>
        <strain evidence="10">GVMAG-M-3300023174-182</strain>
    </source>
</reference>
<evidence type="ECO:0000256" key="3">
    <source>
        <dbReference type="ARBA" id="ARBA00022670"/>
    </source>
</evidence>
<evidence type="ECO:0000256" key="5">
    <source>
        <dbReference type="ARBA" id="ARBA00022801"/>
    </source>
</evidence>
<dbReference type="InterPro" id="IPR003960">
    <property type="entry name" value="ATPase_AAA_CS"/>
</dbReference>
<dbReference type="PROSITE" id="PS00674">
    <property type="entry name" value="AAA"/>
    <property type="match status" value="1"/>
</dbReference>